<name>A0ABV9MBZ8_9BACL</name>
<protein>
    <submittedName>
        <fullName evidence="1">YppE family protein</fullName>
    </submittedName>
</protein>
<comment type="caution">
    <text evidence="1">The sequence shown here is derived from an EMBL/GenBank/DDBJ whole genome shotgun (WGS) entry which is preliminary data.</text>
</comment>
<dbReference type="Gene3D" id="1.20.120.440">
    <property type="entry name" value="YppE-like"/>
    <property type="match status" value="1"/>
</dbReference>
<reference evidence="2" key="1">
    <citation type="journal article" date="2019" name="Int. J. Syst. Evol. Microbiol.">
        <title>The Global Catalogue of Microorganisms (GCM) 10K type strain sequencing project: providing services to taxonomists for standard genome sequencing and annotation.</title>
        <authorList>
            <consortium name="The Broad Institute Genomics Platform"/>
            <consortium name="The Broad Institute Genome Sequencing Center for Infectious Disease"/>
            <person name="Wu L."/>
            <person name="Ma J."/>
        </authorList>
    </citation>
    <scope>NUCLEOTIDE SEQUENCE [LARGE SCALE GENOMIC DNA]</scope>
    <source>
        <strain evidence="2">CGMCC 1.12151</strain>
    </source>
</reference>
<sequence>MMDLKHRSIALYDECETCLNRFKEMRAQDAEPDFFQDVKPYADHWHRLIEEWKEMTLDYIRQERPKYVHKLQIDNAADGMGQVFVQSFYKETSKKRFVQTIQAAQYTIQTLLAAIDEKGDEKQ</sequence>
<dbReference type="RefSeq" id="WP_377277416.1">
    <property type="nucleotide sequence ID" value="NZ_JBHSGL010000005.1"/>
</dbReference>
<accession>A0ABV9MBZ8</accession>
<dbReference type="Proteomes" id="UP001595932">
    <property type="component" value="Unassembled WGS sequence"/>
</dbReference>
<dbReference type="Pfam" id="PF08807">
    <property type="entry name" value="DUF1798"/>
    <property type="match status" value="1"/>
</dbReference>
<dbReference type="InterPro" id="IPR014913">
    <property type="entry name" value="YppE-like"/>
</dbReference>
<dbReference type="EMBL" id="JBHSGL010000005">
    <property type="protein sequence ID" value="MFC4712310.1"/>
    <property type="molecule type" value="Genomic_DNA"/>
</dbReference>
<evidence type="ECO:0000313" key="1">
    <source>
        <dbReference type="EMBL" id="MFC4712310.1"/>
    </source>
</evidence>
<proteinExistence type="predicted"/>
<dbReference type="SUPFAM" id="SSF140415">
    <property type="entry name" value="YppE-like"/>
    <property type="match status" value="1"/>
</dbReference>
<evidence type="ECO:0000313" key="2">
    <source>
        <dbReference type="Proteomes" id="UP001595932"/>
    </source>
</evidence>
<gene>
    <name evidence="1" type="ORF">ACFO5U_05565</name>
</gene>
<keyword evidence="2" id="KW-1185">Reference proteome</keyword>
<dbReference type="InterPro" id="IPR023351">
    <property type="entry name" value="YppE-like_sf"/>
</dbReference>
<organism evidence="1 2">
    <name type="scientific">Planococcus dechangensis</name>
    <dbReference type="NCBI Taxonomy" id="1176255"/>
    <lineage>
        <taxon>Bacteria</taxon>
        <taxon>Bacillati</taxon>
        <taxon>Bacillota</taxon>
        <taxon>Bacilli</taxon>
        <taxon>Bacillales</taxon>
        <taxon>Caryophanaceae</taxon>
        <taxon>Planococcus</taxon>
    </lineage>
</organism>